<comment type="caution">
    <text evidence="1">The sequence shown here is derived from an EMBL/GenBank/DDBJ whole genome shotgun (WGS) entry which is preliminary data.</text>
</comment>
<proteinExistence type="predicted"/>
<organism evidence="1 2">
    <name type="scientific">Phytophthora palmivora</name>
    <dbReference type="NCBI Taxonomy" id="4796"/>
    <lineage>
        <taxon>Eukaryota</taxon>
        <taxon>Sar</taxon>
        <taxon>Stramenopiles</taxon>
        <taxon>Oomycota</taxon>
        <taxon>Peronosporomycetes</taxon>
        <taxon>Peronosporales</taxon>
        <taxon>Peronosporaceae</taxon>
        <taxon>Phytophthora</taxon>
    </lineage>
</organism>
<evidence type="ECO:0000313" key="2">
    <source>
        <dbReference type="Proteomes" id="UP000237271"/>
    </source>
</evidence>
<accession>A0A2P4XG06</accession>
<dbReference type="OrthoDB" id="115202at2759"/>
<evidence type="ECO:0000313" key="1">
    <source>
        <dbReference type="EMBL" id="POM64476.1"/>
    </source>
</evidence>
<protein>
    <submittedName>
        <fullName evidence="1">Uncharacterized protein</fullName>
    </submittedName>
</protein>
<dbReference type="AlphaFoldDB" id="A0A2P4XG06"/>
<keyword evidence="2" id="KW-1185">Reference proteome</keyword>
<reference evidence="1 2" key="1">
    <citation type="journal article" date="2017" name="Genome Biol. Evol.">
        <title>Phytophthora megakarya and P. palmivora, closely related causal agents of cacao black pod rot, underwent increases in genome sizes and gene numbers by different mechanisms.</title>
        <authorList>
            <person name="Ali S.S."/>
            <person name="Shao J."/>
            <person name="Lary D.J."/>
            <person name="Kronmiller B."/>
            <person name="Shen D."/>
            <person name="Strem M.D."/>
            <person name="Amoako-Attah I."/>
            <person name="Akrofi A.Y."/>
            <person name="Begoude B.A."/>
            <person name="Ten Hoopen G.M."/>
            <person name="Coulibaly K."/>
            <person name="Kebe B.I."/>
            <person name="Melnick R.L."/>
            <person name="Guiltinan M.J."/>
            <person name="Tyler B.M."/>
            <person name="Meinhardt L.W."/>
            <person name="Bailey B.A."/>
        </authorList>
    </citation>
    <scope>NUCLEOTIDE SEQUENCE [LARGE SCALE GENOMIC DNA]</scope>
    <source>
        <strain evidence="2">sbr112.9</strain>
    </source>
</reference>
<gene>
    <name evidence="1" type="ORF">PHPALM_19988</name>
</gene>
<name>A0A2P4XG06_9STRA</name>
<sequence>MTHRGKYTPSRVPMRATDSVVFHQQTVEEVFRDEIHRGMLAWLGDRLGYAATEAELCDLFDRAMQKSEGVTHCPDRIQGLVDMAHLATAADLQQLLCAVNWIKLAFRSIRTSLDHFTILWN</sequence>
<dbReference type="Proteomes" id="UP000237271">
    <property type="component" value="Unassembled WGS sequence"/>
</dbReference>
<dbReference type="EMBL" id="NCKW01011096">
    <property type="protein sequence ID" value="POM64476.1"/>
    <property type="molecule type" value="Genomic_DNA"/>
</dbReference>